<accession>A0A9N8WPU1</accession>
<proteinExistence type="predicted"/>
<evidence type="ECO:0000313" key="2">
    <source>
        <dbReference type="Proteomes" id="UP000789570"/>
    </source>
</evidence>
<keyword evidence="2" id="KW-1185">Reference proteome</keyword>
<evidence type="ECO:0000313" key="1">
    <source>
        <dbReference type="EMBL" id="CAG8491791.1"/>
    </source>
</evidence>
<name>A0A9N8WPU1_9GLOM</name>
<organism evidence="1 2">
    <name type="scientific">Funneliformis caledonium</name>
    <dbReference type="NCBI Taxonomy" id="1117310"/>
    <lineage>
        <taxon>Eukaryota</taxon>
        <taxon>Fungi</taxon>
        <taxon>Fungi incertae sedis</taxon>
        <taxon>Mucoromycota</taxon>
        <taxon>Glomeromycotina</taxon>
        <taxon>Glomeromycetes</taxon>
        <taxon>Glomerales</taxon>
        <taxon>Glomeraceae</taxon>
        <taxon>Funneliformis</taxon>
    </lineage>
</organism>
<comment type="caution">
    <text evidence="1">The sequence shown here is derived from an EMBL/GenBank/DDBJ whole genome shotgun (WGS) entry which is preliminary data.</text>
</comment>
<feature type="non-terminal residue" evidence="1">
    <location>
        <position position="1"/>
    </location>
</feature>
<dbReference type="EMBL" id="CAJVPQ010000554">
    <property type="protein sequence ID" value="CAG8491791.1"/>
    <property type="molecule type" value="Genomic_DNA"/>
</dbReference>
<gene>
    <name evidence="1" type="ORF">FCALED_LOCUS3252</name>
</gene>
<dbReference type="AlphaFoldDB" id="A0A9N8WPU1"/>
<dbReference type="OrthoDB" id="2351273at2759"/>
<dbReference type="InterPro" id="IPR032675">
    <property type="entry name" value="LRR_dom_sf"/>
</dbReference>
<dbReference type="Proteomes" id="UP000789570">
    <property type="component" value="Unassembled WGS sequence"/>
</dbReference>
<reference evidence="1" key="1">
    <citation type="submission" date="2021-06" db="EMBL/GenBank/DDBJ databases">
        <authorList>
            <person name="Kallberg Y."/>
            <person name="Tangrot J."/>
            <person name="Rosling A."/>
        </authorList>
    </citation>
    <scope>NUCLEOTIDE SEQUENCE</scope>
    <source>
        <strain evidence="1">UK204</strain>
    </source>
</reference>
<protein>
    <submittedName>
        <fullName evidence="1">7036_t:CDS:1</fullName>
    </submittedName>
</protein>
<sequence length="651" mass="75777">DIPELTSRILQNLHDDHLSLYSCTLVNRFWCRLTVPILWGDPFSFKFNKNKQFHFLDIYLSFLTEKDKNTLKEFGLCHERIDVLSSIKPLFNYPSFIKVLDTSKVETIIKLWASLYLKYEHHTSYMPVFTNRGEKLFYPTITNYPQNQASLPAYVSPATTISNVRLARRNALPNLMLNSRNQITQQNMLSYANRRRNALLPESIGYLPDAEVMILNKSTIFIYIALLKLFVVKNASLNTFEVILQQAFGRESLANICELFLNNSKLFFKTEDLKINFNYILSDIIQMPNLSKIRQFFTYLPYFCTSIKYLTLQLITVDDKYLAADIAHLIKSQTQLSKISFKQINMDIFSSLIFLKSCSPSLTSITFDGCNFKDVSSLEGLGCLTNLESLHFINCISLNEMVVHSFIVNLTTPIKIKSFTFLYTYRYYRILELNNPISHLFVQKFGKTIRNLVLSLNGFRSNDIPEAILDYCERIDFLHLANISHKNISSVLKVVKFLSKSIRYLTLEVIRCNWIYAGCDEIKKDSLDINSELLRSLGDILPKQLIYLNIYLIIIDPNDLREFLEMCKEVHFTKLLIRTKNQKDTEEILDILTEFVAETKCLEYLTYESDVIGIFPDMLYYNNYLEKKFKEIGSSVKVKSYNELVAKLDYN</sequence>
<dbReference type="Gene3D" id="3.80.10.10">
    <property type="entry name" value="Ribonuclease Inhibitor"/>
    <property type="match status" value="1"/>
</dbReference>